<evidence type="ECO:0000313" key="6">
    <source>
        <dbReference type="EMBL" id="TSJ36322.1"/>
    </source>
</evidence>
<evidence type="ECO:0000259" key="5">
    <source>
        <dbReference type="Pfam" id="PF00441"/>
    </source>
</evidence>
<dbReference type="GO" id="GO:0033539">
    <property type="term" value="P:fatty acid beta-oxidation using acyl-CoA dehydrogenase"/>
    <property type="evidence" value="ECO:0007669"/>
    <property type="project" value="TreeGrafter"/>
</dbReference>
<dbReference type="PANTHER" id="PTHR48083">
    <property type="entry name" value="MEDIUM-CHAIN SPECIFIC ACYL-COA DEHYDROGENASE, MITOCHONDRIAL-RELATED"/>
    <property type="match status" value="1"/>
</dbReference>
<gene>
    <name evidence="6" type="ORF">FO440_22720</name>
</gene>
<keyword evidence="7" id="KW-1185">Reference proteome</keyword>
<organism evidence="6 7">
    <name type="scientific">Mucilaginibacter corticis</name>
    <dbReference type="NCBI Taxonomy" id="2597670"/>
    <lineage>
        <taxon>Bacteria</taxon>
        <taxon>Pseudomonadati</taxon>
        <taxon>Bacteroidota</taxon>
        <taxon>Sphingobacteriia</taxon>
        <taxon>Sphingobacteriales</taxon>
        <taxon>Sphingobacteriaceae</taxon>
        <taxon>Mucilaginibacter</taxon>
    </lineage>
</organism>
<comment type="similarity">
    <text evidence="1">Belongs to the acyl-CoA dehydrogenase family.</text>
</comment>
<evidence type="ECO:0000256" key="3">
    <source>
        <dbReference type="ARBA" id="ARBA00022827"/>
    </source>
</evidence>
<dbReference type="InterPro" id="IPR009075">
    <property type="entry name" value="AcylCo_DH/oxidase_C"/>
</dbReference>
<dbReference type="GO" id="GO:0003995">
    <property type="term" value="F:acyl-CoA dehydrogenase activity"/>
    <property type="evidence" value="ECO:0007669"/>
    <property type="project" value="TreeGrafter"/>
</dbReference>
<name>A0A556M8U9_9SPHI</name>
<evidence type="ECO:0000313" key="7">
    <source>
        <dbReference type="Proteomes" id="UP000318733"/>
    </source>
</evidence>
<dbReference type="SUPFAM" id="SSF47203">
    <property type="entry name" value="Acyl-CoA dehydrogenase C-terminal domain-like"/>
    <property type="match status" value="1"/>
</dbReference>
<dbReference type="Proteomes" id="UP000318733">
    <property type="component" value="Unassembled WGS sequence"/>
</dbReference>
<evidence type="ECO:0000256" key="2">
    <source>
        <dbReference type="ARBA" id="ARBA00022630"/>
    </source>
</evidence>
<dbReference type="RefSeq" id="WP_144250614.1">
    <property type="nucleotide sequence ID" value="NZ_VLPK01000007.1"/>
</dbReference>
<accession>A0A556M8U9</accession>
<dbReference type="InterPro" id="IPR046373">
    <property type="entry name" value="Acyl-CoA_Oxase/DH_mid-dom_sf"/>
</dbReference>
<dbReference type="Gene3D" id="2.40.110.10">
    <property type="entry name" value="Butyryl-CoA Dehydrogenase, subunit A, domain 2"/>
    <property type="match status" value="1"/>
</dbReference>
<dbReference type="Pfam" id="PF00441">
    <property type="entry name" value="Acyl-CoA_dh_1"/>
    <property type="match status" value="1"/>
</dbReference>
<dbReference type="GO" id="GO:0005737">
    <property type="term" value="C:cytoplasm"/>
    <property type="evidence" value="ECO:0007669"/>
    <property type="project" value="TreeGrafter"/>
</dbReference>
<dbReference type="AlphaFoldDB" id="A0A556M8U9"/>
<comment type="caution">
    <text evidence="6">The sequence shown here is derived from an EMBL/GenBank/DDBJ whole genome shotgun (WGS) entry which is preliminary data.</text>
</comment>
<dbReference type="PANTHER" id="PTHR48083:SF37">
    <property type="entry name" value="DEHYDROGENASE, PUTATIVE-RELATED"/>
    <property type="match status" value="1"/>
</dbReference>
<evidence type="ECO:0000256" key="4">
    <source>
        <dbReference type="ARBA" id="ARBA00023002"/>
    </source>
</evidence>
<dbReference type="Gene3D" id="1.20.140.10">
    <property type="entry name" value="Butyryl-CoA Dehydrogenase, subunit A, domain 3"/>
    <property type="match status" value="1"/>
</dbReference>
<reference evidence="6 7" key="1">
    <citation type="submission" date="2019-07" db="EMBL/GenBank/DDBJ databases">
        <authorList>
            <person name="Huq M.A."/>
        </authorList>
    </citation>
    <scope>NUCLEOTIDE SEQUENCE [LARGE SCALE GENOMIC DNA]</scope>
    <source>
        <strain evidence="6 7">MAH-19</strain>
    </source>
</reference>
<dbReference type="OrthoDB" id="571684at2"/>
<dbReference type="InterPro" id="IPR050741">
    <property type="entry name" value="Acyl-CoA_dehydrogenase"/>
</dbReference>
<dbReference type="InterPro" id="IPR036250">
    <property type="entry name" value="AcylCo_DH-like_C"/>
</dbReference>
<keyword evidence="3" id="KW-0274">FAD</keyword>
<feature type="domain" description="Acyl-CoA dehydrogenase/oxidase C-terminal" evidence="5">
    <location>
        <begin position="215"/>
        <end position="352"/>
    </location>
</feature>
<dbReference type="EMBL" id="VLPK01000007">
    <property type="protein sequence ID" value="TSJ36322.1"/>
    <property type="molecule type" value="Genomic_DNA"/>
</dbReference>
<dbReference type="InterPro" id="IPR009100">
    <property type="entry name" value="AcylCoA_DH/oxidase_NM_dom_sf"/>
</dbReference>
<protein>
    <submittedName>
        <fullName evidence="6">Acyl-CoA dehydrogenase</fullName>
    </submittedName>
</protein>
<keyword evidence="2" id="KW-0285">Flavoprotein</keyword>
<keyword evidence="4" id="KW-0560">Oxidoreductase</keyword>
<dbReference type="SUPFAM" id="SSF56645">
    <property type="entry name" value="Acyl-CoA dehydrogenase NM domain-like"/>
    <property type="match status" value="1"/>
</dbReference>
<proteinExistence type="inferred from homology"/>
<sequence>MTTRNGMSQFFTSLSAFINSDAEDHFPLKFFTFLRDHDVLKFNLPAKNIRTILILNLLREVGRKHLSGGRILEGHFNVVQLIKAFASSVQLSRWSEDLAEQKLFGVWNTQGTDGVEITDQGNGTFRLTGCKTFCSGADFIDRPLITAQWTDSPRKGWQMIILSGEKARLVKSDPEFWHPLGMKGSVSYRMNFTGILISGEDLLGQPGDYYRQPLFSGGAIRFAAVQLGGAEAILTEAQRVLKLSNRTGHPFQQSRIAEMTFLVETGRLWLTKAGSLADDSFVNDSGSAKLVAYANMTRTVIERICLKVMQLAEKSIGSQAFMQVSPLEQLHRDLTTYLRQPGPDAVLTSIGAYAFDQTDMINLWNLKDE</sequence>
<evidence type="ECO:0000256" key="1">
    <source>
        <dbReference type="ARBA" id="ARBA00009347"/>
    </source>
</evidence>